<evidence type="ECO:0000256" key="2">
    <source>
        <dbReference type="ARBA" id="ARBA00010617"/>
    </source>
</evidence>
<dbReference type="SUPFAM" id="SSF48264">
    <property type="entry name" value="Cytochrome P450"/>
    <property type="match status" value="1"/>
</dbReference>
<dbReference type="PROSITE" id="PS00086">
    <property type="entry name" value="CYTOCHROME_P450"/>
    <property type="match status" value="1"/>
</dbReference>
<comment type="similarity">
    <text evidence="2 9">Belongs to the cytochrome P450 family.</text>
</comment>
<keyword evidence="11" id="KW-1185">Reference proteome</keyword>
<evidence type="ECO:0000313" key="11">
    <source>
        <dbReference type="Proteomes" id="UP001236014"/>
    </source>
</evidence>
<dbReference type="GO" id="GO:0005506">
    <property type="term" value="F:iron ion binding"/>
    <property type="evidence" value="ECO:0007669"/>
    <property type="project" value="InterPro"/>
</dbReference>
<keyword evidence="4 9" id="KW-0479">Metal-binding</keyword>
<comment type="pathway">
    <text evidence="1">Antibiotic biosynthesis; vancomycin biosynthesis.</text>
</comment>
<dbReference type="PANTHER" id="PTHR46696:SF6">
    <property type="entry name" value="P450, PUTATIVE (EUROFUNG)-RELATED"/>
    <property type="match status" value="1"/>
</dbReference>
<dbReference type="GO" id="GO:0020037">
    <property type="term" value="F:heme binding"/>
    <property type="evidence" value="ECO:0007669"/>
    <property type="project" value="InterPro"/>
</dbReference>
<dbReference type="FunFam" id="1.10.630.10:FF:000018">
    <property type="entry name" value="Cytochrome P450 monooxygenase"/>
    <property type="match status" value="1"/>
</dbReference>
<dbReference type="PRINTS" id="PR00359">
    <property type="entry name" value="BP450"/>
</dbReference>
<name>A0A9Y2MQH7_9PSEU</name>
<dbReference type="PRINTS" id="PR00385">
    <property type="entry name" value="P450"/>
</dbReference>
<gene>
    <name evidence="10" type="ORF">QRX50_38670</name>
</gene>
<proteinExistence type="inferred from homology"/>
<evidence type="ECO:0000256" key="8">
    <source>
        <dbReference type="ARBA" id="ARBA00055433"/>
    </source>
</evidence>
<dbReference type="GO" id="GO:0016705">
    <property type="term" value="F:oxidoreductase activity, acting on paired donors, with incorporation or reduction of molecular oxygen"/>
    <property type="evidence" value="ECO:0007669"/>
    <property type="project" value="InterPro"/>
</dbReference>
<dbReference type="EMBL" id="CP127294">
    <property type="protein sequence ID" value="WIX77275.1"/>
    <property type="molecule type" value="Genomic_DNA"/>
</dbReference>
<dbReference type="GO" id="GO:0004497">
    <property type="term" value="F:monooxygenase activity"/>
    <property type="evidence" value="ECO:0007669"/>
    <property type="project" value="UniProtKB-KW"/>
</dbReference>
<keyword evidence="5 9" id="KW-0560">Oxidoreductase</keyword>
<evidence type="ECO:0000256" key="5">
    <source>
        <dbReference type="ARBA" id="ARBA00023002"/>
    </source>
</evidence>
<reference evidence="10 11" key="1">
    <citation type="submission" date="2023-06" db="EMBL/GenBank/DDBJ databases">
        <authorList>
            <person name="Oyuntsetseg B."/>
            <person name="Kim S.B."/>
        </authorList>
    </citation>
    <scope>NUCLEOTIDE SEQUENCE [LARGE SCALE GENOMIC DNA]</scope>
    <source>
        <strain evidence="10 11">2-15</strain>
    </source>
</reference>
<keyword evidence="6 9" id="KW-0408">Iron</keyword>
<dbReference type="InterPro" id="IPR002397">
    <property type="entry name" value="Cyt_P450_B"/>
</dbReference>
<evidence type="ECO:0000256" key="4">
    <source>
        <dbReference type="ARBA" id="ARBA00022723"/>
    </source>
</evidence>
<dbReference type="InterPro" id="IPR036396">
    <property type="entry name" value="Cyt_P450_sf"/>
</dbReference>
<accession>A0A9Y2MQH7</accession>
<comment type="function">
    <text evidence="8">Involved in the coupling of aromatic side chains of the heptapeptide of vancomycin.</text>
</comment>
<dbReference type="Gene3D" id="1.10.630.10">
    <property type="entry name" value="Cytochrome P450"/>
    <property type="match status" value="1"/>
</dbReference>
<dbReference type="PANTHER" id="PTHR46696">
    <property type="entry name" value="P450, PUTATIVE (EUROFUNG)-RELATED"/>
    <property type="match status" value="1"/>
</dbReference>
<keyword evidence="3 9" id="KW-0349">Heme</keyword>
<evidence type="ECO:0000256" key="9">
    <source>
        <dbReference type="RuleBase" id="RU000461"/>
    </source>
</evidence>
<dbReference type="Pfam" id="PF00067">
    <property type="entry name" value="p450"/>
    <property type="match status" value="1"/>
</dbReference>
<evidence type="ECO:0000256" key="1">
    <source>
        <dbReference type="ARBA" id="ARBA00004660"/>
    </source>
</evidence>
<organism evidence="10 11">
    <name type="scientific">Amycolatopsis carbonis</name>
    <dbReference type="NCBI Taxonomy" id="715471"/>
    <lineage>
        <taxon>Bacteria</taxon>
        <taxon>Bacillati</taxon>
        <taxon>Actinomycetota</taxon>
        <taxon>Actinomycetes</taxon>
        <taxon>Pseudonocardiales</taxon>
        <taxon>Pseudonocardiaceae</taxon>
        <taxon>Amycolatopsis</taxon>
    </lineage>
</organism>
<evidence type="ECO:0000256" key="7">
    <source>
        <dbReference type="ARBA" id="ARBA00023033"/>
    </source>
</evidence>
<dbReference type="KEGG" id="acab:QRX50_38670"/>
<dbReference type="InterPro" id="IPR017972">
    <property type="entry name" value="Cyt_P450_CS"/>
</dbReference>
<protein>
    <submittedName>
        <fullName evidence="10">Cytochrome P450</fullName>
    </submittedName>
</protein>
<dbReference type="Proteomes" id="UP001236014">
    <property type="component" value="Chromosome"/>
</dbReference>
<dbReference type="RefSeq" id="WP_285968016.1">
    <property type="nucleotide sequence ID" value="NZ_CP127294.1"/>
</dbReference>
<sequence>MTSTSGCPVAHDFDPLAESYLSSPYPELNLLREQAPVHYVPSLDHWLVTRYADIAAILADPATFSAANAQAPLSGLTEEASGILHNGLRNTPVLSNFDPPGHSRVRRLLAPLFSPRRMAQLAPRIEQFTTELVDAFAGRGRVDIVEALTFPLPALTLFRLLGFPDEDSEQLKAWCGEKLEINWGRPDAEYQLRATTNIVRFWDYCEHYVETRKHDLGDDLTSDLLRQRETDPGALDDREVASIVFALSFAGHETTTNLIGNALRHLLSRPQLWAEIGRDPETIAGAVQETLRYDSSVIAWRRVTTREVTIGDTVVPDGARLVLGLGAANHDPAVFAEPEEFEIHRANAKVQLSFGRGIHYCLGQLLARVETEIVLRHLSQRFPDLRLAAGQDVRYPRNISFRGPVSMLVEWSAPVPAH</sequence>
<dbReference type="CDD" id="cd11078">
    <property type="entry name" value="CYP130-like"/>
    <property type="match status" value="1"/>
</dbReference>
<evidence type="ECO:0000256" key="6">
    <source>
        <dbReference type="ARBA" id="ARBA00023004"/>
    </source>
</evidence>
<evidence type="ECO:0000313" key="10">
    <source>
        <dbReference type="EMBL" id="WIX77275.1"/>
    </source>
</evidence>
<evidence type="ECO:0000256" key="3">
    <source>
        <dbReference type="ARBA" id="ARBA00022617"/>
    </source>
</evidence>
<keyword evidence="7 9" id="KW-0503">Monooxygenase</keyword>
<dbReference type="AlphaFoldDB" id="A0A9Y2MQH7"/>
<dbReference type="InterPro" id="IPR001128">
    <property type="entry name" value="Cyt_P450"/>
</dbReference>